<accession>A0A6N6NQ15</accession>
<evidence type="ECO:0000313" key="1">
    <source>
        <dbReference type="EMBL" id="KAB1636638.1"/>
    </source>
</evidence>
<evidence type="ECO:0000313" key="2">
    <source>
        <dbReference type="Proteomes" id="UP000468668"/>
    </source>
</evidence>
<dbReference type="EMBL" id="WAJR01000032">
    <property type="protein sequence ID" value="KAB1636638.1"/>
    <property type="molecule type" value="Genomic_DNA"/>
</dbReference>
<protein>
    <submittedName>
        <fullName evidence="1">Uncharacterized protein</fullName>
    </submittedName>
</protein>
<sequence>MSCDPFEWTCARCGKTYLHPFFVSYPREFWKDNKKRVGDVCEKCCAEIDDENVRRREAVARDARD</sequence>
<comment type="caution">
    <text evidence="1">The sequence shown here is derived from an EMBL/GenBank/DDBJ whole genome shotgun (WGS) entry which is preliminary data.</text>
</comment>
<keyword evidence="2" id="KW-1185">Reference proteome</keyword>
<reference evidence="1 2" key="1">
    <citation type="submission" date="2019-09" db="EMBL/GenBank/DDBJ databases">
        <title>Whole genome shotgun sequencing (WGS) of Ellagibacter isourolithinifaciens DSM 104140(T) and Adlercreutzia muris DSM 29508(T).</title>
        <authorList>
            <person name="Stoll D.A."/>
            <person name="Danylec N."/>
            <person name="Huch M."/>
        </authorList>
    </citation>
    <scope>NUCLEOTIDE SEQUENCE [LARGE SCALE GENOMIC DNA]</scope>
    <source>
        <strain evidence="1 2">DSM 104140</strain>
    </source>
</reference>
<proteinExistence type="predicted"/>
<dbReference type="Proteomes" id="UP000468668">
    <property type="component" value="Unassembled WGS sequence"/>
</dbReference>
<organism evidence="1 2">
    <name type="scientific">Ellagibacter isourolithinifaciens</name>
    <dbReference type="NCBI Taxonomy" id="2137581"/>
    <lineage>
        <taxon>Bacteria</taxon>
        <taxon>Bacillati</taxon>
        <taxon>Actinomycetota</taxon>
        <taxon>Coriobacteriia</taxon>
        <taxon>Eggerthellales</taxon>
        <taxon>Eggerthellaceae</taxon>
        <taxon>Ellagibacter</taxon>
    </lineage>
</organism>
<gene>
    <name evidence="1" type="ORF">F8C90_09580</name>
</gene>
<name>A0A6N6NQ15_9ACTN</name>
<dbReference type="AlphaFoldDB" id="A0A6N6NQ15"/>